<keyword evidence="3" id="KW-1185">Reference proteome</keyword>
<reference evidence="2 3" key="1">
    <citation type="submission" date="2017-12" db="EMBL/GenBank/DDBJ databases">
        <title>Sequencing, de novo assembly and annotation of complete genome of a new Thraustochytrid species, strain FCC1311.</title>
        <authorList>
            <person name="Sedici K."/>
            <person name="Godart F."/>
            <person name="Aiese Cigliano R."/>
            <person name="Sanseverino W."/>
            <person name="Barakat M."/>
            <person name="Ortet P."/>
            <person name="Marechal E."/>
            <person name="Cagnac O."/>
            <person name="Amato A."/>
        </authorList>
    </citation>
    <scope>NUCLEOTIDE SEQUENCE [LARGE SCALE GENOMIC DNA]</scope>
</reference>
<feature type="compositionally biased region" description="Basic and acidic residues" evidence="1">
    <location>
        <begin position="13"/>
        <end position="36"/>
    </location>
</feature>
<evidence type="ECO:0000313" key="2">
    <source>
        <dbReference type="EMBL" id="GBG29994.1"/>
    </source>
</evidence>
<dbReference type="GO" id="GO:0030674">
    <property type="term" value="F:protein-macromolecule adaptor activity"/>
    <property type="evidence" value="ECO:0007669"/>
    <property type="project" value="TreeGrafter"/>
</dbReference>
<organism evidence="2 3">
    <name type="scientific">Hondaea fermentalgiana</name>
    <dbReference type="NCBI Taxonomy" id="2315210"/>
    <lineage>
        <taxon>Eukaryota</taxon>
        <taxon>Sar</taxon>
        <taxon>Stramenopiles</taxon>
        <taxon>Bigyra</taxon>
        <taxon>Labyrinthulomycetes</taxon>
        <taxon>Thraustochytrida</taxon>
        <taxon>Thraustochytriidae</taxon>
        <taxon>Hondaea</taxon>
    </lineage>
</organism>
<evidence type="ECO:0000313" key="3">
    <source>
        <dbReference type="Proteomes" id="UP000241890"/>
    </source>
</evidence>
<feature type="compositionally biased region" description="Gly residues" evidence="1">
    <location>
        <begin position="189"/>
        <end position="202"/>
    </location>
</feature>
<comment type="caution">
    <text evidence="2">The sequence shown here is derived from an EMBL/GenBank/DDBJ whole genome shotgun (WGS) entry which is preliminary data.</text>
</comment>
<dbReference type="Proteomes" id="UP000241890">
    <property type="component" value="Unassembled WGS sequence"/>
</dbReference>
<dbReference type="PANTHER" id="PTHR40422">
    <property type="entry name" value="TRANSLATION MACHINERY-ASSOCIATED PROTEIN 17"/>
    <property type="match status" value="1"/>
</dbReference>
<feature type="compositionally biased region" description="Basic and acidic residues" evidence="1">
    <location>
        <begin position="331"/>
        <end position="340"/>
    </location>
</feature>
<dbReference type="AlphaFoldDB" id="A0A2R5GQ31"/>
<dbReference type="InParanoid" id="A0A2R5GQ31"/>
<dbReference type="OrthoDB" id="548474at2759"/>
<gene>
    <name evidence="2" type="ORF">FCC1311_062142</name>
</gene>
<dbReference type="InterPro" id="IPR038966">
    <property type="entry name" value="TMA17"/>
</dbReference>
<feature type="region of interest" description="Disordered" evidence="1">
    <location>
        <begin position="180"/>
        <end position="204"/>
    </location>
</feature>
<dbReference type="GO" id="GO:0070682">
    <property type="term" value="P:proteasome regulatory particle assembly"/>
    <property type="evidence" value="ECO:0007669"/>
    <property type="project" value="InterPro"/>
</dbReference>
<dbReference type="EMBL" id="BEYU01000069">
    <property type="protein sequence ID" value="GBG29994.1"/>
    <property type="molecule type" value="Genomic_DNA"/>
</dbReference>
<feature type="region of interest" description="Disordered" evidence="1">
    <location>
        <begin position="1"/>
        <end position="54"/>
    </location>
</feature>
<proteinExistence type="predicted"/>
<accession>A0A2R5GQ31</accession>
<name>A0A2R5GQ31_9STRA</name>
<protein>
    <submittedName>
        <fullName evidence="2">Uncharacterized protein</fullName>
    </submittedName>
</protein>
<dbReference type="PANTHER" id="PTHR40422:SF1">
    <property type="entry name" value="TRANSLATION MACHINERY-ASSOCIATED PROTEIN 17"/>
    <property type="match status" value="1"/>
</dbReference>
<feature type="region of interest" description="Disordered" evidence="1">
    <location>
        <begin position="287"/>
        <end position="379"/>
    </location>
</feature>
<sequence length="379" mass="39865">MLEDVALFSKTDPPNKVKTLLDKKARSPSHSGKEGLVDQDAQSSNHVDDLKTNRGVGIMSGGSSEKAGDGAVGDIVPSQQLNLSALSGASTAQLAQNLVPILRTGKLTSDAKKLWANVSVSRLLGLRKRGDPNHRGRFKANTIVGKNTINNSGHWRTVEVTNMLWMHHTGYMDSHRPASLPSWPNMGSQEGGSSGAGAGGAKGPSVLELDIKELENAIEHLERSNTELAAFLEEEGPDQDLSQAVEENLAAIGIKRCRLAKLKDLLEEAQGVGSDTKASVLNAENLQPSTLPAESAIGDGAGKTPVELRHEAPQASATPSDATPPSPHEPAAPREDKKELSPPADPAKAAEEKAKPNVAPSAGAEKKTSKPTTHPGLIL</sequence>
<evidence type="ECO:0000256" key="1">
    <source>
        <dbReference type="SAM" id="MobiDB-lite"/>
    </source>
</evidence>